<dbReference type="Gene3D" id="3.20.20.190">
    <property type="entry name" value="Phosphatidylinositol (PI) phosphodiesterase"/>
    <property type="match status" value="1"/>
</dbReference>
<proteinExistence type="predicted"/>
<dbReference type="OrthoDB" id="384721at2"/>
<comment type="caution">
    <text evidence="2">The sequence shown here is derived from an EMBL/GenBank/DDBJ whole genome shotgun (WGS) entry which is preliminary data.</text>
</comment>
<reference evidence="2 3" key="1">
    <citation type="submission" date="2013-04" db="EMBL/GenBank/DDBJ databases">
        <title>Oceanicola sp. 22II1-22F33 Genome Sequencing.</title>
        <authorList>
            <person name="Lai Q."/>
            <person name="Li G."/>
            <person name="Shao Z."/>
        </authorList>
    </citation>
    <scope>NUCLEOTIDE SEQUENCE [LARGE SCALE GENOMIC DNA]</scope>
    <source>
        <strain evidence="2 3">22II1-22F33</strain>
    </source>
</reference>
<dbReference type="EMBL" id="AQQR01000002">
    <property type="protein sequence ID" value="OWU75677.1"/>
    <property type="molecule type" value="Genomic_DNA"/>
</dbReference>
<evidence type="ECO:0000313" key="2">
    <source>
        <dbReference type="EMBL" id="OWU75677.1"/>
    </source>
</evidence>
<dbReference type="InterPro" id="IPR030395">
    <property type="entry name" value="GP_PDE_dom"/>
</dbReference>
<dbReference type="GO" id="GO:0006629">
    <property type="term" value="P:lipid metabolic process"/>
    <property type="evidence" value="ECO:0007669"/>
    <property type="project" value="InterPro"/>
</dbReference>
<dbReference type="PANTHER" id="PTHR46211:SF1">
    <property type="entry name" value="GLYCEROPHOSPHODIESTER PHOSPHODIESTERASE, CYTOPLASMIC"/>
    <property type="match status" value="1"/>
</dbReference>
<dbReference type="AlphaFoldDB" id="A0A225NRG3"/>
<name>A0A225NRG3_9RHOB</name>
<dbReference type="PROSITE" id="PS51704">
    <property type="entry name" value="GP_PDE"/>
    <property type="match status" value="1"/>
</dbReference>
<organism evidence="2 3">
    <name type="scientific">Marinibacterium profundimaris</name>
    <dbReference type="NCBI Taxonomy" id="1679460"/>
    <lineage>
        <taxon>Bacteria</taxon>
        <taxon>Pseudomonadati</taxon>
        <taxon>Pseudomonadota</taxon>
        <taxon>Alphaproteobacteria</taxon>
        <taxon>Rhodobacterales</taxon>
        <taxon>Paracoccaceae</taxon>
        <taxon>Marinibacterium</taxon>
    </lineage>
</organism>
<dbReference type="PANTHER" id="PTHR46211">
    <property type="entry name" value="GLYCEROPHOSPHORYL DIESTER PHOSPHODIESTERASE"/>
    <property type="match status" value="1"/>
</dbReference>
<gene>
    <name evidence="2" type="ORF">ATO3_05570</name>
</gene>
<evidence type="ECO:0000259" key="1">
    <source>
        <dbReference type="PROSITE" id="PS51704"/>
    </source>
</evidence>
<dbReference type="RefSeq" id="WP_088648843.1">
    <property type="nucleotide sequence ID" value="NZ_AQQR01000002.1"/>
</dbReference>
<feature type="domain" description="GP-PDE" evidence="1">
    <location>
        <begin position="11"/>
        <end position="255"/>
    </location>
</feature>
<evidence type="ECO:0000313" key="3">
    <source>
        <dbReference type="Proteomes" id="UP000215377"/>
    </source>
</evidence>
<dbReference type="SUPFAM" id="SSF51695">
    <property type="entry name" value="PLC-like phosphodiesterases"/>
    <property type="match status" value="1"/>
</dbReference>
<dbReference type="Pfam" id="PF03009">
    <property type="entry name" value="GDPD"/>
    <property type="match status" value="1"/>
</dbReference>
<dbReference type="GO" id="GO:0008081">
    <property type="term" value="F:phosphoric diester hydrolase activity"/>
    <property type="evidence" value="ECO:0007669"/>
    <property type="project" value="InterPro"/>
</dbReference>
<protein>
    <submittedName>
        <fullName evidence="2">Phosphodiesterase</fullName>
    </submittedName>
</protein>
<sequence>MTAELPEAFLRLPVAHRAYHDRAAGRPENGPSAIAAAIAAGYGIEIDLQLSADGEALVFHDYELDRLTGATGPVSGLSAAEAGKTRLTGGGEGDCIPTLAQVLSQVAGRVPLLIEIKDQSQGAGVSPLEAATARALLGYAGPVAVMSFNPDSVAEMARLAPSVPRGLTTCAFDPGDWPLDPETCARLRQIPDVDRVGASFISHHAADLDRPRVRELHKSGLGVLCWTIRTPGEEAEARRRAHNITFEGYAAALPA</sequence>
<dbReference type="InterPro" id="IPR017946">
    <property type="entry name" value="PLC-like_Pdiesterase_TIM-brl"/>
</dbReference>
<dbReference type="Proteomes" id="UP000215377">
    <property type="component" value="Unassembled WGS sequence"/>
</dbReference>
<accession>A0A225NRG3</accession>
<keyword evidence="3" id="KW-1185">Reference proteome</keyword>